<evidence type="ECO:0000256" key="9">
    <source>
        <dbReference type="ARBA" id="ARBA00023136"/>
    </source>
</evidence>
<comment type="similarity">
    <text evidence="10">Belongs to the NqrB/RnfD family.</text>
</comment>
<comment type="function">
    <text evidence="10">Part of a membrane-bound complex that couples electron transfer with translocation of ions across the membrane.</text>
</comment>
<evidence type="ECO:0000256" key="5">
    <source>
        <dbReference type="ARBA" id="ARBA00022692"/>
    </source>
</evidence>
<feature type="transmembrane region" description="Helical" evidence="10">
    <location>
        <begin position="203"/>
        <end position="219"/>
    </location>
</feature>
<comment type="subunit">
    <text evidence="10">The complex is composed of six subunits: RnfA, RnfB, RnfC, RnfD, RnfE and RnfG.</text>
</comment>
<evidence type="ECO:0000313" key="12">
    <source>
        <dbReference type="Proteomes" id="UP000190286"/>
    </source>
</evidence>
<dbReference type="RefSeq" id="WP_078783032.1">
    <property type="nucleotide sequence ID" value="NZ_FUYF01000001.1"/>
</dbReference>
<dbReference type="STRING" id="745368.SAMN02745178_00010"/>
<keyword evidence="4 10" id="KW-0288">FMN</keyword>
<organism evidence="11 12">
    <name type="scientific">Gemmiger formicilis</name>
    <dbReference type="NCBI Taxonomy" id="745368"/>
    <lineage>
        <taxon>Bacteria</taxon>
        <taxon>Bacillati</taxon>
        <taxon>Bacillota</taxon>
        <taxon>Clostridia</taxon>
        <taxon>Eubacteriales</taxon>
        <taxon>Gemmiger</taxon>
    </lineage>
</organism>
<comment type="caution">
    <text evidence="10">Lacks conserved residue(s) required for the propagation of feature annotation.</text>
</comment>
<dbReference type="GeneID" id="93336521"/>
<proteinExistence type="inferred from homology"/>
<keyword evidence="3 10" id="KW-0285">Flavoprotein</keyword>
<keyword evidence="8 10" id="KW-1133">Transmembrane helix</keyword>
<evidence type="ECO:0000256" key="1">
    <source>
        <dbReference type="ARBA" id="ARBA00022448"/>
    </source>
</evidence>
<name>A0A1T4W717_9FIRM</name>
<dbReference type="EMBL" id="FUYF01000001">
    <property type="protein sequence ID" value="SKA72828.1"/>
    <property type="molecule type" value="Genomic_DNA"/>
</dbReference>
<dbReference type="GO" id="GO:0055085">
    <property type="term" value="P:transmembrane transport"/>
    <property type="evidence" value="ECO:0007669"/>
    <property type="project" value="InterPro"/>
</dbReference>
<dbReference type="Proteomes" id="UP000190286">
    <property type="component" value="Unassembled WGS sequence"/>
</dbReference>
<dbReference type="GO" id="GO:0005886">
    <property type="term" value="C:plasma membrane"/>
    <property type="evidence" value="ECO:0007669"/>
    <property type="project" value="UniProtKB-SubCell"/>
</dbReference>
<keyword evidence="10" id="KW-1003">Cell membrane</keyword>
<keyword evidence="2 10" id="KW-0597">Phosphoprotein</keyword>
<comment type="subcellular location">
    <subcellularLocation>
        <location evidence="10">Cell membrane</location>
        <topology evidence="10">Multi-pass membrane protein</topology>
    </subcellularLocation>
</comment>
<evidence type="ECO:0000256" key="2">
    <source>
        <dbReference type="ARBA" id="ARBA00022553"/>
    </source>
</evidence>
<dbReference type="GO" id="GO:0022900">
    <property type="term" value="P:electron transport chain"/>
    <property type="evidence" value="ECO:0007669"/>
    <property type="project" value="UniProtKB-UniRule"/>
</dbReference>
<evidence type="ECO:0000256" key="10">
    <source>
        <dbReference type="HAMAP-Rule" id="MF_00462"/>
    </source>
</evidence>
<keyword evidence="7 10" id="KW-0249">Electron transport</keyword>
<comment type="cofactor">
    <cofactor evidence="10">
        <name>FMN</name>
        <dbReference type="ChEBI" id="CHEBI:58210"/>
    </cofactor>
</comment>
<dbReference type="PANTHER" id="PTHR30578:SF0">
    <property type="entry name" value="ION-TRANSLOCATING OXIDOREDUCTASE COMPLEX SUBUNIT D"/>
    <property type="match status" value="1"/>
</dbReference>
<dbReference type="AlphaFoldDB" id="A0A1T4W717"/>
<evidence type="ECO:0000256" key="8">
    <source>
        <dbReference type="ARBA" id="ARBA00022989"/>
    </source>
</evidence>
<feature type="transmembrane region" description="Helical" evidence="10">
    <location>
        <begin position="21"/>
        <end position="40"/>
    </location>
</feature>
<feature type="transmembrane region" description="Helical" evidence="10">
    <location>
        <begin position="173"/>
        <end position="196"/>
    </location>
</feature>
<dbReference type="Pfam" id="PF03116">
    <property type="entry name" value="NQR2_RnfD_RnfE"/>
    <property type="match status" value="1"/>
</dbReference>
<dbReference type="InterPro" id="IPR011303">
    <property type="entry name" value="RnfD_bac"/>
</dbReference>
<keyword evidence="9 10" id="KW-0472">Membrane</keyword>
<dbReference type="InterPro" id="IPR004338">
    <property type="entry name" value="NqrB/RnfD"/>
</dbReference>
<feature type="modified residue" description="FMN phosphoryl threonine" evidence="10">
    <location>
        <position position="156"/>
    </location>
</feature>
<reference evidence="11 12" key="1">
    <citation type="submission" date="2017-02" db="EMBL/GenBank/DDBJ databases">
        <authorList>
            <person name="Peterson S.W."/>
        </authorList>
    </citation>
    <scope>NUCLEOTIDE SEQUENCE [LARGE SCALE GENOMIC DNA]</scope>
    <source>
        <strain evidence="11 12">ATCC 27749</strain>
    </source>
</reference>
<evidence type="ECO:0000256" key="4">
    <source>
        <dbReference type="ARBA" id="ARBA00022643"/>
    </source>
</evidence>
<sequence length="318" mass="33778">MEDRLIVTASPHIRDTSTTRGLMGNVVIALLPAVLAAGLIFGVQALVLVAVTTLACVAFEYIYEKLLKKPNTVGDLSAVVTGIILALNMPVSMPLWIAVVGAFIAIVITKQLFGGLGYNFANPALVGRIVLFLGFTSRMTAYVYPDMAVDALASATPLAVADKTTLPLLDVFLGFHGGMMGEVCVLAILLGFAYLVATRTIQATIPVTIVATVFVLTALNTGSAYTALIECMSGGLLFGAVFMATDYVTSPFTTKGKLFYGVFIGLITFLIRHFGSMNEGMSYAILLGNLMTPWFNAWGHQTPLGYKKAKKAKKGGAE</sequence>
<feature type="transmembrane region" description="Helical" evidence="10">
    <location>
        <begin position="72"/>
        <end position="89"/>
    </location>
</feature>
<dbReference type="OrthoDB" id="9776359at2"/>
<keyword evidence="12" id="KW-1185">Reference proteome</keyword>
<protein>
    <recommendedName>
        <fullName evidence="10">Ion-translocating oxidoreductase complex subunit D</fullName>
        <ecNumber evidence="10">7.-.-.-</ecNumber>
    </recommendedName>
    <alternativeName>
        <fullName evidence="10">Rnf electron transport complex subunit D</fullName>
    </alternativeName>
</protein>
<evidence type="ECO:0000256" key="7">
    <source>
        <dbReference type="ARBA" id="ARBA00022982"/>
    </source>
</evidence>
<dbReference type="NCBIfam" id="TIGR01946">
    <property type="entry name" value="rnfD"/>
    <property type="match status" value="1"/>
</dbReference>
<evidence type="ECO:0000256" key="3">
    <source>
        <dbReference type="ARBA" id="ARBA00022630"/>
    </source>
</evidence>
<accession>A0A1T4W717</accession>
<evidence type="ECO:0000313" key="11">
    <source>
        <dbReference type="EMBL" id="SKA72828.1"/>
    </source>
</evidence>
<feature type="transmembrane region" description="Helical" evidence="10">
    <location>
        <begin position="257"/>
        <end position="275"/>
    </location>
</feature>
<dbReference type="PANTHER" id="PTHR30578">
    <property type="entry name" value="ELECTRON TRANSPORT COMPLEX PROTEIN RNFD"/>
    <property type="match status" value="1"/>
</dbReference>
<gene>
    <name evidence="10" type="primary">rnfD</name>
    <name evidence="11" type="ORF">SAMN02745178_00010</name>
</gene>
<keyword evidence="1 10" id="KW-0813">Transport</keyword>
<dbReference type="HAMAP" id="MF_00462">
    <property type="entry name" value="RsxD_RnfD"/>
    <property type="match status" value="1"/>
</dbReference>
<keyword evidence="5 10" id="KW-0812">Transmembrane</keyword>
<dbReference type="EC" id="7.-.-.-" evidence="10"/>
<keyword evidence="6 10" id="KW-1278">Translocase</keyword>
<evidence type="ECO:0000256" key="6">
    <source>
        <dbReference type="ARBA" id="ARBA00022967"/>
    </source>
</evidence>